<protein>
    <submittedName>
        <fullName evidence="2">XRE family transcriptional regulator</fullName>
    </submittedName>
</protein>
<proteinExistence type="predicted"/>
<evidence type="ECO:0000259" key="1">
    <source>
        <dbReference type="SMART" id="SM00530"/>
    </source>
</evidence>
<dbReference type="AlphaFoldDB" id="A0A372GHV2"/>
<reference evidence="2 3" key="1">
    <citation type="submission" date="2018-08" db="EMBL/GenBank/DDBJ databases">
        <title>Actinomadura spongicola sp. nov., isolated from marine sponge Leucetta chagosensis.</title>
        <authorList>
            <person name="Li L."/>
            <person name="Lin H.W."/>
        </authorList>
    </citation>
    <scope>NUCLEOTIDE SEQUENCE [LARGE SCALE GENOMIC DNA]</scope>
    <source>
        <strain evidence="2 3">LHW52907</strain>
    </source>
</reference>
<dbReference type="SUPFAM" id="SSF47413">
    <property type="entry name" value="lambda repressor-like DNA-binding domains"/>
    <property type="match status" value="1"/>
</dbReference>
<organism evidence="2 3">
    <name type="scientific">Actinomadura spongiicola</name>
    <dbReference type="NCBI Taxonomy" id="2303421"/>
    <lineage>
        <taxon>Bacteria</taxon>
        <taxon>Bacillati</taxon>
        <taxon>Actinomycetota</taxon>
        <taxon>Actinomycetes</taxon>
        <taxon>Streptosporangiales</taxon>
        <taxon>Thermomonosporaceae</taxon>
        <taxon>Actinomadura</taxon>
    </lineage>
</organism>
<dbReference type="GO" id="GO:0003677">
    <property type="term" value="F:DNA binding"/>
    <property type="evidence" value="ECO:0007669"/>
    <property type="project" value="InterPro"/>
</dbReference>
<sequence>MRLWRSSAVALSREHGSERFRIRTTARSSRFDTDTVPSPQYPAVQAARQALADRLREIRLNSGIKTQYLAEAAGWDRWKVGKIEHARRPPTAADIRAWCRVCDAEDQCEDLIAALQSVDSAYATWKRLQRGKGGLRRLQESRLALYEGASTDWTYCSQVVPGLLQTRDYVTELLTLISRRSGGPDDDVPGAAAARIDRQRVLWRPGRKFLFLMEEAALYYRLGEPQVMLNQLSHLANITASAIPSVALGVLPFARARSQWVLENFTVFDGNKVEVEILSALVTITVPGEVSLYLAAFEDLYRSAVFGDEAGRLIEAAADTYR</sequence>
<comment type="caution">
    <text evidence="2">The sequence shown here is derived from an EMBL/GenBank/DDBJ whole genome shotgun (WGS) entry which is preliminary data.</text>
</comment>
<accession>A0A372GHV2</accession>
<dbReference type="Proteomes" id="UP000262882">
    <property type="component" value="Unassembled WGS sequence"/>
</dbReference>
<name>A0A372GHV2_9ACTN</name>
<feature type="domain" description="HTH cro/C1-type" evidence="1">
    <location>
        <begin position="54"/>
        <end position="107"/>
    </location>
</feature>
<dbReference type="InterPro" id="IPR001387">
    <property type="entry name" value="Cro/C1-type_HTH"/>
</dbReference>
<keyword evidence="3" id="KW-1185">Reference proteome</keyword>
<dbReference type="CDD" id="cd00093">
    <property type="entry name" value="HTH_XRE"/>
    <property type="match status" value="1"/>
</dbReference>
<evidence type="ECO:0000313" key="2">
    <source>
        <dbReference type="EMBL" id="RFS84950.1"/>
    </source>
</evidence>
<dbReference type="Pfam" id="PF13560">
    <property type="entry name" value="HTH_31"/>
    <property type="match status" value="1"/>
</dbReference>
<dbReference type="EMBL" id="QVNQ01000004">
    <property type="protein sequence ID" value="RFS84950.1"/>
    <property type="molecule type" value="Genomic_DNA"/>
</dbReference>
<dbReference type="InterPro" id="IPR043917">
    <property type="entry name" value="DUF5753"/>
</dbReference>
<gene>
    <name evidence="2" type="ORF">D0T12_15745</name>
</gene>
<dbReference type="Pfam" id="PF19054">
    <property type="entry name" value="DUF5753"/>
    <property type="match status" value="1"/>
</dbReference>
<dbReference type="SMART" id="SM00530">
    <property type="entry name" value="HTH_XRE"/>
    <property type="match status" value="1"/>
</dbReference>
<dbReference type="InterPro" id="IPR010982">
    <property type="entry name" value="Lambda_DNA-bd_dom_sf"/>
</dbReference>
<evidence type="ECO:0000313" key="3">
    <source>
        <dbReference type="Proteomes" id="UP000262882"/>
    </source>
</evidence>
<dbReference type="Gene3D" id="1.10.260.40">
    <property type="entry name" value="lambda repressor-like DNA-binding domains"/>
    <property type="match status" value="1"/>
</dbReference>